<dbReference type="InterPro" id="IPR000748">
    <property type="entry name" value="PsdUridine_synth_RsuA/RluB/E/F"/>
</dbReference>
<dbReference type="GO" id="GO:0000455">
    <property type="term" value="P:enzyme-directed rRNA pseudouridine synthesis"/>
    <property type="evidence" value="ECO:0007669"/>
    <property type="project" value="UniProtKB-ARBA"/>
</dbReference>
<dbReference type="InterPro" id="IPR006145">
    <property type="entry name" value="PsdUridine_synth_RsuA/RluA"/>
</dbReference>
<evidence type="ECO:0000256" key="4">
    <source>
        <dbReference type="RuleBase" id="RU003887"/>
    </source>
</evidence>
<evidence type="ECO:0000259" key="5">
    <source>
        <dbReference type="SMART" id="SM00363"/>
    </source>
</evidence>
<reference evidence="6 7" key="1">
    <citation type="submission" date="2017-10" db="EMBL/GenBank/DDBJ databases">
        <title>Draft genome of Longibacter Salinarum.</title>
        <authorList>
            <person name="Goh K.M."/>
            <person name="Shamsir M.S."/>
            <person name="Lim S.W."/>
        </authorList>
    </citation>
    <scope>NUCLEOTIDE SEQUENCE [LARGE SCALE GENOMIC DNA]</scope>
    <source>
        <strain evidence="6 7">KCTC 52045</strain>
    </source>
</reference>
<dbReference type="EC" id="5.4.99.-" evidence="4"/>
<dbReference type="OrthoDB" id="1012272at2"/>
<dbReference type="PANTHER" id="PTHR47683">
    <property type="entry name" value="PSEUDOURIDINE SYNTHASE FAMILY PROTEIN-RELATED"/>
    <property type="match status" value="1"/>
</dbReference>
<keyword evidence="3" id="KW-0694">RNA-binding</keyword>
<dbReference type="EMBL" id="PDEQ01000001">
    <property type="protein sequence ID" value="PEN15082.1"/>
    <property type="molecule type" value="Genomic_DNA"/>
</dbReference>
<dbReference type="NCBIfam" id="TIGR00093">
    <property type="entry name" value="pseudouridine synthase"/>
    <property type="match status" value="1"/>
</dbReference>
<dbReference type="Gene3D" id="3.10.290.10">
    <property type="entry name" value="RNA-binding S4 domain"/>
    <property type="match status" value="1"/>
</dbReference>
<dbReference type="Gene3D" id="3.30.70.1560">
    <property type="entry name" value="Alpha-L RNA-binding motif"/>
    <property type="match status" value="1"/>
</dbReference>
<dbReference type="CDD" id="cd02870">
    <property type="entry name" value="PseudoU_synth_RsuA_like"/>
    <property type="match status" value="1"/>
</dbReference>
<dbReference type="SUPFAM" id="SSF55120">
    <property type="entry name" value="Pseudouridine synthase"/>
    <property type="match status" value="1"/>
</dbReference>
<organism evidence="6 7">
    <name type="scientific">Longibacter salinarum</name>
    <dbReference type="NCBI Taxonomy" id="1850348"/>
    <lineage>
        <taxon>Bacteria</taxon>
        <taxon>Pseudomonadati</taxon>
        <taxon>Rhodothermota</taxon>
        <taxon>Rhodothermia</taxon>
        <taxon>Rhodothermales</taxon>
        <taxon>Salisaetaceae</taxon>
        <taxon>Longibacter</taxon>
    </lineage>
</organism>
<proteinExistence type="inferred from homology"/>
<dbReference type="InterPro" id="IPR002942">
    <property type="entry name" value="S4_RNA-bd"/>
</dbReference>
<dbReference type="SMART" id="SM00363">
    <property type="entry name" value="S4"/>
    <property type="match status" value="1"/>
</dbReference>
<evidence type="ECO:0000313" key="6">
    <source>
        <dbReference type="EMBL" id="PEN15082.1"/>
    </source>
</evidence>
<gene>
    <name evidence="6" type="ORF">CRI94_01990</name>
</gene>
<dbReference type="InterPro" id="IPR050343">
    <property type="entry name" value="RsuA_PseudoU_synthase"/>
</dbReference>
<protein>
    <recommendedName>
        <fullName evidence="4">Pseudouridine synthase</fullName>
        <ecNumber evidence="4">5.4.99.-</ecNumber>
    </recommendedName>
</protein>
<keyword evidence="7" id="KW-1185">Reference proteome</keyword>
<dbReference type="PROSITE" id="PS50889">
    <property type="entry name" value="S4"/>
    <property type="match status" value="1"/>
</dbReference>
<dbReference type="InterPro" id="IPR020094">
    <property type="entry name" value="TruA/RsuA/RluB/E/F_N"/>
</dbReference>
<evidence type="ECO:0000256" key="2">
    <source>
        <dbReference type="ARBA" id="ARBA00023235"/>
    </source>
</evidence>
<dbReference type="PROSITE" id="PS01149">
    <property type="entry name" value="PSI_RSU"/>
    <property type="match status" value="1"/>
</dbReference>
<dbReference type="Pfam" id="PF00849">
    <property type="entry name" value="PseudoU_synth_2"/>
    <property type="match status" value="1"/>
</dbReference>
<dbReference type="SUPFAM" id="SSF55174">
    <property type="entry name" value="Alpha-L RNA-binding motif"/>
    <property type="match status" value="1"/>
</dbReference>
<dbReference type="FunFam" id="3.10.290.10:FF:000003">
    <property type="entry name" value="Pseudouridine synthase"/>
    <property type="match status" value="1"/>
</dbReference>
<keyword evidence="2 4" id="KW-0413">Isomerase</keyword>
<comment type="caution">
    <text evidence="6">The sequence shown here is derived from an EMBL/GenBank/DDBJ whole genome shotgun (WGS) entry which is preliminary data.</text>
</comment>
<dbReference type="GO" id="GO:0003723">
    <property type="term" value="F:RNA binding"/>
    <property type="evidence" value="ECO:0007669"/>
    <property type="project" value="UniProtKB-KW"/>
</dbReference>
<dbReference type="AlphaFoldDB" id="A0A2A8D283"/>
<dbReference type="InterPro" id="IPR018496">
    <property type="entry name" value="PsdUridine_synth_RsuA/RluB_CS"/>
</dbReference>
<name>A0A2A8D283_9BACT</name>
<dbReference type="Proteomes" id="UP000220102">
    <property type="component" value="Unassembled WGS sequence"/>
</dbReference>
<accession>A0A2A8D283</accession>
<evidence type="ECO:0000256" key="3">
    <source>
        <dbReference type="PROSITE-ProRule" id="PRU00182"/>
    </source>
</evidence>
<dbReference type="Gene3D" id="3.30.70.580">
    <property type="entry name" value="Pseudouridine synthase I, catalytic domain, N-terminal subdomain"/>
    <property type="match status" value="1"/>
</dbReference>
<dbReference type="InterPro" id="IPR036986">
    <property type="entry name" value="S4_RNA-bd_sf"/>
</dbReference>
<sequence>MGNPHTSSEKDGMRINKYISHAGVCSRRDADKLVEQGRVRLNGEVVTEHGTRVYPGQTVEVDGDRISLKDFDYILLNKPKDTISTTDDPKGRKTVLEAAGISSDNPKGMFPVGRLDRNTTGVLLLTNDGDLAHRLMHPSYEIAKIYFVRTREPVKPHELDELQSGVELEDGLAAADRVTYIDQRLNKTDVALEIHEGRNRQVRRMFEKLGHDIVQLDRPKYAGLTAGKLDRGRWRRLRPHEVRSLRKRVNLK</sequence>
<dbReference type="InterPro" id="IPR020103">
    <property type="entry name" value="PsdUridine_synth_cat_dom_sf"/>
</dbReference>
<dbReference type="CDD" id="cd00165">
    <property type="entry name" value="S4"/>
    <property type="match status" value="1"/>
</dbReference>
<dbReference type="GO" id="GO:0120159">
    <property type="term" value="F:rRNA pseudouridine synthase activity"/>
    <property type="evidence" value="ECO:0007669"/>
    <property type="project" value="UniProtKB-ARBA"/>
</dbReference>
<dbReference type="Pfam" id="PF01479">
    <property type="entry name" value="S4"/>
    <property type="match status" value="1"/>
</dbReference>
<comment type="similarity">
    <text evidence="1 4">Belongs to the pseudouridine synthase RsuA family.</text>
</comment>
<evidence type="ECO:0000256" key="1">
    <source>
        <dbReference type="ARBA" id="ARBA00008348"/>
    </source>
</evidence>
<dbReference type="PANTHER" id="PTHR47683:SF2">
    <property type="entry name" value="RNA-BINDING S4 DOMAIN-CONTAINING PROTEIN"/>
    <property type="match status" value="1"/>
</dbReference>
<dbReference type="RefSeq" id="WP_098073981.1">
    <property type="nucleotide sequence ID" value="NZ_PDEQ01000001.1"/>
</dbReference>
<evidence type="ECO:0000313" key="7">
    <source>
        <dbReference type="Proteomes" id="UP000220102"/>
    </source>
</evidence>
<dbReference type="InterPro" id="IPR042092">
    <property type="entry name" value="PsdUridine_s_RsuA/RluB/E/F_cat"/>
</dbReference>
<feature type="domain" description="RNA-binding S4" evidence="5">
    <location>
        <begin position="13"/>
        <end position="74"/>
    </location>
</feature>